<dbReference type="RefSeq" id="WP_167221633.1">
    <property type="nucleotide sequence ID" value="NZ_JAAQPH010000002.1"/>
</dbReference>
<organism evidence="1 2">
    <name type="scientific">Pelagibius litoralis</name>
    <dbReference type="NCBI Taxonomy" id="374515"/>
    <lineage>
        <taxon>Bacteria</taxon>
        <taxon>Pseudomonadati</taxon>
        <taxon>Pseudomonadota</taxon>
        <taxon>Alphaproteobacteria</taxon>
        <taxon>Rhodospirillales</taxon>
        <taxon>Rhodovibrionaceae</taxon>
        <taxon>Pelagibius</taxon>
    </lineage>
</organism>
<dbReference type="AlphaFoldDB" id="A0A967EUZ5"/>
<reference evidence="1" key="1">
    <citation type="submission" date="2020-03" db="EMBL/GenBank/DDBJ databases">
        <title>Genome of Pelagibius litoralis DSM 21314T.</title>
        <authorList>
            <person name="Wang G."/>
        </authorList>
    </citation>
    <scope>NUCLEOTIDE SEQUENCE</scope>
    <source>
        <strain evidence="1">DSM 21314</strain>
    </source>
</reference>
<protein>
    <submittedName>
        <fullName evidence="1">Uncharacterized protein</fullName>
    </submittedName>
</protein>
<gene>
    <name evidence="1" type="ORF">HBA54_04140</name>
</gene>
<comment type="caution">
    <text evidence="1">The sequence shown here is derived from an EMBL/GenBank/DDBJ whole genome shotgun (WGS) entry which is preliminary data.</text>
</comment>
<proteinExistence type="predicted"/>
<keyword evidence="2" id="KW-1185">Reference proteome</keyword>
<evidence type="ECO:0000313" key="2">
    <source>
        <dbReference type="Proteomes" id="UP000761264"/>
    </source>
</evidence>
<sequence length="79" mass="8700">MAITTKRLRLPAKLFDGDQDTQGFLQAVIDRIEKPRIEAVADLNITVNGPDSLAQLQLTINKVDELLAAIRTANILENS</sequence>
<name>A0A967EUZ5_9PROT</name>
<dbReference type="EMBL" id="JAAQPH010000002">
    <property type="protein sequence ID" value="NIA67772.1"/>
    <property type="molecule type" value="Genomic_DNA"/>
</dbReference>
<dbReference type="Proteomes" id="UP000761264">
    <property type="component" value="Unassembled WGS sequence"/>
</dbReference>
<evidence type="ECO:0000313" key="1">
    <source>
        <dbReference type="EMBL" id="NIA67772.1"/>
    </source>
</evidence>
<accession>A0A967EUZ5</accession>